<dbReference type="InterPro" id="IPR004276">
    <property type="entry name" value="GlycoTrans_28_N"/>
</dbReference>
<dbReference type="InterPro" id="IPR006009">
    <property type="entry name" value="GlcNAc_MurG"/>
</dbReference>
<dbReference type="Pfam" id="PF03033">
    <property type="entry name" value="Glyco_transf_28"/>
    <property type="match status" value="1"/>
</dbReference>
<dbReference type="Gene3D" id="3.40.50.2000">
    <property type="entry name" value="Glycogen Phosphorylase B"/>
    <property type="match status" value="2"/>
</dbReference>
<dbReference type="RefSeq" id="WP_183684102.1">
    <property type="nucleotide sequence ID" value="NZ_JACHHH010000007.1"/>
</dbReference>
<dbReference type="GeneID" id="85015010"/>
<feature type="binding site" evidence="10">
    <location>
        <position position="194"/>
    </location>
    <ligand>
        <name>UDP-N-acetyl-alpha-D-glucosamine</name>
        <dbReference type="ChEBI" id="CHEBI:57705"/>
    </ligand>
</feature>
<keyword evidence="2 10" id="KW-0132">Cell division</keyword>
<comment type="caution">
    <text evidence="14">The sequence shown here is derived from an EMBL/GenBank/DDBJ whole genome shotgun (WGS) entry which is preliminary data.</text>
</comment>
<comment type="similarity">
    <text evidence="10">Belongs to the glycosyltransferase 28 family. MurG subfamily.</text>
</comment>
<evidence type="ECO:0000256" key="3">
    <source>
        <dbReference type="ARBA" id="ARBA00022676"/>
    </source>
</evidence>
<evidence type="ECO:0000256" key="11">
    <source>
        <dbReference type="SAM" id="Coils"/>
    </source>
</evidence>
<feature type="binding site" evidence="10">
    <location>
        <position position="164"/>
    </location>
    <ligand>
        <name>UDP-N-acetyl-alpha-D-glucosamine</name>
        <dbReference type="ChEBI" id="CHEBI:57705"/>
    </ligand>
</feature>
<keyword evidence="5 10" id="KW-0133">Cell shape</keyword>
<comment type="caution">
    <text evidence="10">Lacks conserved residue(s) required for the propagation of feature annotation.</text>
</comment>
<keyword evidence="11" id="KW-0175">Coiled coil</keyword>
<accession>A0A7W9SHF0</accession>
<dbReference type="GO" id="GO:0050511">
    <property type="term" value="F:undecaprenyldiphospho-muramoylpentapeptide beta-N-acetylglucosaminyltransferase activity"/>
    <property type="evidence" value="ECO:0007669"/>
    <property type="project" value="UniProtKB-UniRule"/>
</dbReference>
<protein>
    <recommendedName>
        <fullName evidence="10">UDP-N-acetylglucosamine--N-acetylmuramyl-(pentapeptide) pyrophosphoryl-undecaprenol N-acetylglucosamine transferase</fullName>
        <ecNumber evidence="10">2.4.1.227</ecNumber>
    </recommendedName>
    <alternativeName>
        <fullName evidence="10">Undecaprenyl-PP-MurNAc-pentapeptide-UDPGlcNAc GlcNAc transferase</fullName>
    </alternativeName>
</protein>
<evidence type="ECO:0000256" key="2">
    <source>
        <dbReference type="ARBA" id="ARBA00022618"/>
    </source>
</evidence>
<evidence type="ECO:0000256" key="8">
    <source>
        <dbReference type="ARBA" id="ARBA00023306"/>
    </source>
</evidence>
<keyword evidence="8 10" id="KW-0131">Cell cycle</keyword>
<feature type="domain" description="Glycosyl transferase family 28 C-terminal" evidence="13">
    <location>
        <begin position="188"/>
        <end position="341"/>
    </location>
</feature>
<sequence>MAKIVLTGGGTAGHVTANLALIPGLKERKHRLFYIGSEKGIEKELAEKAGLPYYGIATGKFRRYFSLQNFTDPFKVIAGFFQARKFLKKEKINLVFSKGGFVAVPVVYAAASLGIPVICHESDMTPGLANKLTIPFAKKICCNFPETLNYLPKKKAVFTGAPIREELLQGSREKGIERAGFSGEKEILLIIGGSMGSQAVNQVIRKHLDQLLKDWDILHVCGKGNADEGLKNRTGYQQYEYVHEELADYYQAADCVISRAGANVICELLALEKPNLLIPLPKGASRGDQILNAESFQKQGYSLVLSQEEAEANFSKLYALLKELKDNKAKFQEAMRNSKEKNGRENVLHLIDSFL</sequence>
<dbReference type="HAMAP" id="MF_00033">
    <property type="entry name" value="MurG"/>
    <property type="match status" value="1"/>
</dbReference>
<dbReference type="PANTHER" id="PTHR21015:SF27">
    <property type="entry name" value="UDP-N-ACETYLGLUCOSAMINE--N-ACETYLMURAMYL-(PENTAPEPTIDE) PYROPHOSPHORYL-UNDECAPRENOL N-ACETYLGLUCOSAMINE TRANSFERASE"/>
    <property type="match status" value="1"/>
</dbReference>
<evidence type="ECO:0000313" key="14">
    <source>
        <dbReference type="EMBL" id="MBB6041490.1"/>
    </source>
</evidence>
<evidence type="ECO:0000256" key="6">
    <source>
        <dbReference type="ARBA" id="ARBA00022984"/>
    </source>
</evidence>
<dbReference type="SUPFAM" id="SSF53756">
    <property type="entry name" value="UDP-Glycosyltransferase/glycogen phosphorylase"/>
    <property type="match status" value="1"/>
</dbReference>
<dbReference type="PANTHER" id="PTHR21015">
    <property type="entry name" value="UDP-N-ACETYLGLUCOSAMINE--N-ACETYLMURAMYL-(PENTAPEPTIDE) PYROPHOSPHORYL-UNDECAPRENOL N-ACETYLGLUCOSAMINE TRANSFERASE 1"/>
    <property type="match status" value="1"/>
</dbReference>
<evidence type="ECO:0000256" key="4">
    <source>
        <dbReference type="ARBA" id="ARBA00022679"/>
    </source>
</evidence>
<evidence type="ECO:0000256" key="1">
    <source>
        <dbReference type="ARBA" id="ARBA00022475"/>
    </source>
</evidence>
<keyword evidence="1 10" id="KW-1003">Cell membrane</keyword>
<evidence type="ECO:0000256" key="7">
    <source>
        <dbReference type="ARBA" id="ARBA00023136"/>
    </source>
</evidence>
<dbReference type="EC" id="2.4.1.227" evidence="10"/>
<proteinExistence type="inferred from homology"/>
<keyword evidence="4 10" id="KW-0808">Transferase</keyword>
<dbReference type="GO" id="GO:0005975">
    <property type="term" value="P:carbohydrate metabolic process"/>
    <property type="evidence" value="ECO:0007669"/>
    <property type="project" value="InterPro"/>
</dbReference>
<dbReference type="Proteomes" id="UP000522163">
    <property type="component" value="Unassembled WGS sequence"/>
</dbReference>
<dbReference type="NCBIfam" id="TIGR01133">
    <property type="entry name" value="murG"/>
    <property type="match status" value="1"/>
</dbReference>
<keyword evidence="6 10" id="KW-0573">Peptidoglycan synthesis</keyword>
<keyword evidence="7 10" id="KW-0472">Membrane</keyword>
<dbReference type="UniPathway" id="UPA00219"/>
<comment type="function">
    <text evidence="10">Cell wall formation. Catalyzes the transfer of a GlcNAc subunit on undecaprenyl-pyrophosphoryl-MurNAc-pentapeptide (lipid intermediate I) to form undecaprenyl-pyrophosphoryl-MurNAc-(pentapeptide)GlcNAc (lipid intermediate II).</text>
</comment>
<evidence type="ECO:0000256" key="10">
    <source>
        <dbReference type="HAMAP-Rule" id="MF_00033"/>
    </source>
</evidence>
<name>A0A7W9SHF0_9FIRM</name>
<dbReference type="Pfam" id="PF04101">
    <property type="entry name" value="Glyco_tran_28_C"/>
    <property type="match status" value="1"/>
</dbReference>
<dbReference type="CDD" id="cd03785">
    <property type="entry name" value="GT28_MurG"/>
    <property type="match status" value="1"/>
</dbReference>
<keyword evidence="9 10" id="KW-0961">Cell wall biogenesis/degradation</keyword>
<dbReference type="GO" id="GO:0008360">
    <property type="term" value="P:regulation of cell shape"/>
    <property type="evidence" value="ECO:0007669"/>
    <property type="project" value="UniProtKB-KW"/>
</dbReference>
<dbReference type="GO" id="GO:0071555">
    <property type="term" value="P:cell wall organization"/>
    <property type="evidence" value="ECO:0007669"/>
    <property type="project" value="UniProtKB-KW"/>
</dbReference>
<reference evidence="14 15" key="1">
    <citation type="submission" date="2020-08" db="EMBL/GenBank/DDBJ databases">
        <title>Genomic Encyclopedia of Type Strains, Phase IV (KMG-IV): sequencing the most valuable type-strain genomes for metagenomic binning, comparative biology and taxonomic classification.</title>
        <authorList>
            <person name="Goeker M."/>
        </authorList>
    </citation>
    <scope>NUCLEOTIDE SEQUENCE [LARGE SCALE GENOMIC DNA]</scope>
    <source>
        <strain evidence="14 15">DSM 17245</strain>
    </source>
</reference>
<organism evidence="14 15">
    <name type="scientific">Oribacterium sinus</name>
    <dbReference type="NCBI Taxonomy" id="237576"/>
    <lineage>
        <taxon>Bacteria</taxon>
        <taxon>Bacillati</taxon>
        <taxon>Bacillota</taxon>
        <taxon>Clostridia</taxon>
        <taxon>Lachnospirales</taxon>
        <taxon>Lachnospiraceae</taxon>
        <taxon>Oribacterium</taxon>
    </lineage>
</organism>
<evidence type="ECO:0000256" key="9">
    <source>
        <dbReference type="ARBA" id="ARBA00023316"/>
    </source>
</evidence>
<dbReference type="InterPro" id="IPR007235">
    <property type="entry name" value="Glyco_trans_28_C"/>
</dbReference>
<feature type="binding site" evidence="10">
    <location>
        <begin position="11"/>
        <end position="13"/>
    </location>
    <ligand>
        <name>UDP-N-acetyl-alpha-D-glucosamine</name>
        <dbReference type="ChEBI" id="CHEBI:57705"/>
    </ligand>
</feature>
<comment type="subcellular location">
    <subcellularLocation>
        <location evidence="10">Cell membrane</location>
        <topology evidence="10">Peripheral membrane protein</topology>
        <orientation evidence="10">Cytoplasmic side</orientation>
    </subcellularLocation>
</comment>
<comment type="pathway">
    <text evidence="10">Cell wall biogenesis; peptidoglycan biosynthesis.</text>
</comment>
<feature type="binding site" evidence="10">
    <location>
        <position position="289"/>
    </location>
    <ligand>
        <name>UDP-N-acetyl-alpha-D-glucosamine</name>
        <dbReference type="ChEBI" id="CHEBI:57705"/>
    </ligand>
</feature>
<evidence type="ECO:0000259" key="13">
    <source>
        <dbReference type="Pfam" id="PF04101"/>
    </source>
</evidence>
<dbReference type="GO" id="GO:0051301">
    <property type="term" value="P:cell division"/>
    <property type="evidence" value="ECO:0007669"/>
    <property type="project" value="UniProtKB-KW"/>
</dbReference>
<evidence type="ECO:0000256" key="5">
    <source>
        <dbReference type="ARBA" id="ARBA00022960"/>
    </source>
</evidence>
<feature type="domain" description="Glycosyltransferase family 28 N-terminal" evidence="12">
    <location>
        <begin position="4"/>
        <end position="140"/>
    </location>
</feature>
<dbReference type="AlphaFoldDB" id="A0A7W9SHF0"/>
<evidence type="ECO:0000259" key="12">
    <source>
        <dbReference type="Pfam" id="PF03033"/>
    </source>
</evidence>
<comment type="catalytic activity">
    <reaction evidence="10">
        <text>di-trans,octa-cis-undecaprenyl diphospho-N-acetyl-alpha-D-muramoyl-L-alanyl-D-glutamyl-meso-2,6-diaminopimeloyl-D-alanyl-D-alanine + UDP-N-acetyl-alpha-D-glucosamine = di-trans,octa-cis-undecaprenyl diphospho-[N-acetyl-alpha-D-glucosaminyl-(1-&gt;4)]-N-acetyl-alpha-D-muramoyl-L-alanyl-D-glutamyl-meso-2,6-diaminopimeloyl-D-alanyl-D-alanine + UDP + H(+)</text>
        <dbReference type="Rhea" id="RHEA:31227"/>
        <dbReference type="ChEBI" id="CHEBI:15378"/>
        <dbReference type="ChEBI" id="CHEBI:57705"/>
        <dbReference type="ChEBI" id="CHEBI:58223"/>
        <dbReference type="ChEBI" id="CHEBI:61387"/>
        <dbReference type="ChEBI" id="CHEBI:61388"/>
        <dbReference type="EC" id="2.4.1.227"/>
    </reaction>
</comment>
<evidence type="ECO:0000313" key="15">
    <source>
        <dbReference type="Proteomes" id="UP000522163"/>
    </source>
</evidence>
<dbReference type="GO" id="GO:0005886">
    <property type="term" value="C:plasma membrane"/>
    <property type="evidence" value="ECO:0007669"/>
    <property type="project" value="UniProtKB-SubCell"/>
</dbReference>
<dbReference type="NCBIfam" id="NF009102">
    <property type="entry name" value="PRK12446.1"/>
    <property type="match status" value="1"/>
</dbReference>
<gene>
    <name evidence="10" type="primary">murG</name>
    <name evidence="14" type="ORF">HNQ46_001473</name>
</gene>
<feature type="coiled-coil region" evidence="11">
    <location>
        <begin position="307"/>
        <end position="341"/>
    </location>
</feature>
<dbReference type="EMBL" id="JACHHH010000007">
    <property type="protein sequence ID" value="MBB6041490.1"/>
    <property type="molecule type" value="Genomic_DNA"/>
</dbReference>
<keyword evidence="3 10" id="KW-0328">Glycosyltransferase</keyword>
<dbReference type="GO" id="GO:0009252">
    <property type="term" value="P:peptidoglycan biosynthetic process"/>
    <property type="evidence" value="ECO:0007669"/>
    <property type="project" value="UniProtKB-UniRule"/>
</dbReference>